<dbReference type="PANTHER" id="PTHR43353:SF3">
    <property type="entry name" value="ALDEHYDE DEHYDROGENASE-RELATED"/>
    <property type="match status" value="1"/>
</dbReference>
<organism evidence="3 4">
    <name type="scientific">Streptomyces physcomitrii</name>
    <dbReference type="NCBI Taxonomy" id="2724184"/>
    <lineage>
        <taxon>Bacteria</taxon>
        <taxon>Bacillati</taxon>
        <taxon>Actinomycetota</taxon>
        <taxon>Actinomycetes</taxon>
        <taxon>Kitasatosporales</taxon>
        <taxon>Streptomycetaceae</taxon>
        <taxon>Streptomyces</taxon>
    </lineage>
</organism>
<name>A0ABX1H2N3_9ACTN</name>
<dbReference type="Gene3D" id="3.40.605.10">
    <property type="entry name" value="Aldehyde Dehydrogenase, Chain A, domain 1"/>
    <property type="match status" value="1"/>
</dbReference>
<comment type="caution">
    <text evidence="3">The sequence shown here is derived from an EMBL/GenBank/DDBJ whole genome shotgun (WGS) entry which is preliminary data.</text>
</comment>
<dbReference type="SUPFAM" id="SSF53720">
    <property type="entry name" value="ALDH-like"/>
    <property type="match status" value="1"/>
</dbReference>
<evidence type="ECO:0000256" key="1">
    <source>
        <dbReference type="ARBA" id="ARBA00023002"/>
    </source>
</evidence>
<dbReference type="Gene3D" id="3.40.309.10">
    <property type="entry name" value="Aldehyde Dehydrogenase, Chain A, domain 2"/>
    <property type="match status" value="1"/>
</dbReference>
<protein>
    <submittedName>
        <fullName evidence="3">Aldehyde dehydrogenase (NADP(+))</fullName>
    </submittedName>
</protein>
<accession>A0ABX1H2N3</accession>
<feature type="domain" description="Aldehyde dehydrogenase" evidence="2">
    <location>
        <begin position="8"/>
        <end position="282"/>
    </location>
</feature>
<dbReference type="InterPro" id="IPR050740">
    <property type="entry name" value="Aldehyde_DH_Superfamily"/>
</dbReference>
<proteinExistence type="predicted"/>
<reference evidence="3 4" key="1">
    <citation type="submission" date="2020-04" db="EMBL/GenBank/DDBJ databases">
        <title>Phylogenetic Diversity and Antibacterial Activity against Ralstonia solanacearum of Endophytic Actinomycete Isolated from Moss.</title>
        <authorList>
            <person name="Zhuang X."/>
        </authorList>
    </citation>
    <scope>NUCLEOTIDE SEQUENCE [LARGE SCALE GENOMIC DNA]</scope>
    <source>
        <strain evidence="3 4">LD120</strain>
    </source>
</reference>
<dbReference type="InterPro" id="IPR016162">
    <property type="entry name" value="Ald_DH_N"/>
</dbReference>
<dbReference type="Proteomes" id="UP000772196">
    <property type="component" value="Unassembled WGS sequence"/>
</dbReference>
<dbReference type="RefSeq" id="WP_168540041.1">
    <property type="nucleotide sequence ID" value="NZ_JAAWWP010000008.1"/>
</dbReference>
<dbReference type="EMBL" id="JAAWWP010000008">
    <property type="protein sequence ID" value="NKI42612.1"/>
    <property type="molecule type" value="Genomic_DNA"/>
</dbReference>
<evidence type="ECO:0000259" key="2">
    <source>
        <dbReference type="Pfam" id="PF00171"/>
    </source>
</evidence>
<keyword evidence="4" id="KW-1185">Reference proteome</keyword>
<dbReference type="CDD" id="cd07129">
    <property type="entry name" value="ALDH_KGSADH"/>
    <property type="match status" value="1"/>
</dbReference>
<dbReference type="PANTHER" id="PTHR43353">
    <property type="entry name" value="SUCCINATE-SEMIALDEHYDE DEHYDROGENASE, MITOCHONDRIAL"/>
    <property type="match status" value="1"/>
</dbReference>
<sequence>MDAPASSPTTSTAAVGAAVEAAAAAASGWARSRPADRARALTAVAGALEAERERLVAAADRETRLGPARLHGELTRTTFQLGLFATEASTGALYDVRIDRADPDWPTGPRPELRRYRTALGPVLVFAAGNFPFAFSVAGGDTASAWAAGCPVVVKAHPGHPELSRLTAGIVRRALAGAGAPEGVFALIEGERAGVEALRHPALRAAAFTGSERGGLALARIAADRPEPIPFYGELGSVNPVVVTEAAARARTREIAEGCAASLTQGAGQFCTNPGLLFLPAEDHGLLAALTAAVGAVPAAPMLGDRFTAGYLDGAGRLAALPGARRLVWPAEGAPEPAPRLLALDLAAFTAAGRAATAECFGPLGLVVTYGSRAELTGVLRKLPGQLTGSLHAEAAEAEATEAGADGELAALAEVLGDRSGRVLFNQWPTGVSVTHAMQHGGPFPAATVPATTSVGTAAAERFLRPVAYQALPEVLLPEPLREANPWGVPRRVR</sequence>
<evidence type="ECO:0000313" key="3">
    <source>
        <dbReference type="EMBL" id="NKI42612.1"/>
    </source>
</evidence>
<gene>
    <name evidence="3" type="ORF">HFV08_15500</name>
</gene>
<dbReference type="InterPro" id="IPR015590">
    <property type="entry name" value="Aldehyde_DH_dom"/>
</dbReference>
<evidence type="ECO:0000313" key="4">
    <source>
        <dbReference type="Proteomes" id="UP000772196"/>
    </source>
</evidence>
<dbReference type="InterPro" id="IPR016163">
    <property type="entry name" value="Ald_DH_C"/>
</dbReference>
<keyword evidence="1" id="KW-0560">Oxidoreductase</keyword>
<dbReference type="InterPro" id="IPR044151">
    <property type="entry name" value="ALDH_KGSADH"/>
</dbReference>
<dbReference type="InterPro" id="IPR016161">
    <property type="entry name" value="Ald_DH/histidinol_DH"/>
</dbReference>
<dbReference type="Pfam" id="PF00171">
    <property type="entry name" value="Aldedh"/>
    <property type="match status" value="1"/>
</dbReference>